<dbReference type="SUPFAM" id="SSF52833">
    <property type="entry name" value="Thioredoxin-like"/>
    <property type="match status" value="1"/>
</dbReference>
<proteinExistence type="inferred from homology"/>
<reference evidence="7" key="1">
    <citation type="submission" date="2020-08" db="EMBL/GenBank/DDBJ databases">
        <title>Genomic Encyclopedia of Type Strains, Phase IV (KMG-IV): sequencing the most valuable type-strain genomes for metagenomic binning, comparative biology and taxonomic classification.</title>
        <authorList>
            <person name="Goeker M."/>
        </authorList>
    </citation>
    <scope>NUCLEOTIDE SEQUENCE [LARGE SCALE GENOMIC DNA]</scope>
    <source>
        <strain evidence="7">DSM 105040</strain>
    </source>
</reference>
<sequence length="197" mass="21905">MRWILALATSLLCMPAMAQVQGVALDRPVALPAFVLSDQRGETFTQADLAERWTIIMFGFNSCPDVCPFTLGNLEHAIAETALRVRPDNVPQVVFVSVDPVRDHDTVTDYAEFFHPDFQGVTGARDQIDTLVEATDSFYRLLPPDATGYYEVQHSSAVSVIGPDGMLRAKLQPPFDAGLTAEFLARLQITYRRENTR</sequence>
<dbReference type="AlphaFoldDB" id="A0A840CCM0"/>
<feature type="disulfide bond" description="Redox-active" evidence="4">
    <location>
        <begin position="63"/>
        <end position="67"/>
    </location>
</feature>
<feature type="binding site" evidence="3">
    <location>
        <position position="154"/>
    </location>
    <ligand>
        <name>Cu cation</name>
        <dbReference type="ChEBI" id="CHEBI:23378"/>
    </ligand>
</feature>
<keyword evidence="2 3" id="KW-0186">Copper</keyword>
<dbReference type="CDD" id="cd02968">
    <property type="entry name" value="SCO"/>
    <property type="match status" value="1"/>
</dbReference>
<dbReference type="PANTHER" id="PTHR12151:SF25">
    <property type="entry name" value="LINALOOL DEHYDRATASE_ISOMERASE DOMAIN-CONTAINING PROTEIN"/>
    <property type="match status" value="1"/>
</dbReference>
<evidence type="ECO:0000256" key="5">
    <source>
        <dbReference type="SAM" id="SignalP"/>
    </source>
</evidence>
<dbReference type="Proteomes" id="UP000585681">
    <property type="component" value="Unassembled WGS sequence"/>
</dbReference>
<dbReference type="PROSITE" id="PS51352">
    <property type="entry name" value="THIOREDOXIN_2"/>
    <property type="match status" value="1"/>
</dbReference>
<keyword evidence="4" id="KW-1015">Disulfide bond</keyword>
<accession>A0A840CCM0</accession>
<evidence type="ECO:0000256" key="3">
    <source>
        <dbReference type="PIRSR" id="PIRSR603782-1"/>
    </source>
</evidence>
<comment type="caution">
    <text evidence="7">The sequence shown here is derived from an EMBL/GenBank/DDBJ whole genome shotgun (WGS) entry which is preliminary data.</text>
</comment>
<feature type="binding site" evidence="3">
    <location>
        <position position="67"/>
    </location>
    <ligand>
        <name>Cu cation</name>
        <dbReference type="ChEBI" id="CHEBI:23378"/>
    </ligand>
</feature>
<dbReference type="InterPro" id="IPR003782">
    <property type="entry name" value="SCO1/SenC"/>
</dbReference>
<dbReference type="PANTHER" id="PTHR12151">
    <property type="entry name" value="ELECTRON TRANSPORT PROTIN SCO1/SENC FAMILY MEMBER"/>
    <property type="match status" value="1"/>
</dbReference>
<dbReference type="Gene3D" id="3.40.30.10">
    <property type="entry name" value="Glutaredoxin"/>
    <property type="match status" value="1"/>
</dbReference>
<protein>
    <submittedName>
        <fullName evidence="7">Protein SCO1/2</fullName>
    </submittedName>
</protein>
<evidence type="ECO:0000313" key="7">
    <source>
        <dbReference type="EMBL" id="MBB4022593.1"/>
    </source>
</evidence>
<dbReference type="RefSeq" id="WP_054539773.1">
    <property type="nucleotide sequence ID" value="NZ_JACIEQ010000003.1"/>
</dbReference>
<dbReference type="EMBL" id="JACIEQ010000003">
    <property type="protein sequence ID" value="MBB4022593.1"/>
    <property type="molecule type" value="Genomic_DNA"/>
</dbReference>
<evidence type="ECO:0000259" key="6">
    <source>
        <dbReference type="PROSITE" id="PS51352"/>
    </source>
</evidence>
<feature type="chain" id="PRO_5032810205" evidence="5">
    <location>
        <begin position="19"/>
        <end position="197"/>
    </location>
</feature>
<dbReference type="InterPro" id="IPR013766">
    <property type="entry name" value="Thioredoxin_domain"/>
</dbReference>
<feature type="binding site" evidence="3">
    <location>
        <position position="63"/>
    </location>
    <ligand>
        <name>Cu cation</name>
        <dbReference type="ChEBI" id="CHEBI:23378"/>
    </ligand>
</feature>
<evidence type="ECO:0000256" key="4">
    <source>
        <dbReference type="PIRSR" id="PIRSR603782-2"/>
    </source>
</evidence>
<evidence type="ECO:0000313" key="8">
    <source>
        <dbReference type="Proteomes" id="UP000585681"/>
    </source>
</evidence>
<feature type="signal peptide" evidence="5">
    <location>
        <begin position="1"/>
        <end position="18"/>
    </location>
</feature>
<name>A0A840CCM0_9RHOB</name>
<comment type="similarity">
    <text evidence="1">Belongs to the SCO1/2 family.</text>
</comment>
<dbReference type="InterPro" id="IPR036249">
    <property type="entry name" value="Thioredoxin-like_sf"/>
</dbReference>
<keyword evidence="8" id="KW-1185">Reference proteome</keyword>
<feature type="domain" description="Thioredoxin" evidence="6">
    <location>
        <begin position="25"/>
        <end position="194"/>
    </location>
</feature>
<gene>
    <name evidence="7" type="ORF">GGR17_002412</name>
</gene>
<evidence type="ECO:0000256" key="2">
    <source>
        <dbReference type="ARBA" id="ARBA00023008"/>
    </source>
</evidence>
<keyword evidence="5" id="KW-0732">Signal</keyword>
<keyword evidence="3" id="KW-0479">Metal-binding</keyword>
<evidence type="ECO:0000256" key="1">
    <source>
        <dbReference type="ARBA" id="ARBA00010996"/>
    </source>
</evidence>
<dbReference type="Pfam" id="PF02630">
    <property type="entry name" value="SCO1-SenC"/>
    <property type="match status" value="1"/>
</dbReference>
<organism evidence="7 8">
    <name type="scientific">Actibacterium naphthalenivorans</name>
    <dbReference type="NCBI Taxonomy" id="1614693"/>
    <lineage>
        <taxon>Bacteria</taxon>
        <taxon>Pseudomonadati</taxon>
        <taxon>Pseudomonadota</taxon>
        <taxon>Alphaproteobacteria</taxon>
        <taxon>Rhodobacterales</taxon>
        <taxon>Roseobacteraceae</taxon>
        <taxon>Actibacterium</taxon>
    </lineage>
</organism>
<dbReference type="GO" id="GO:0046872">
    <property type="term" value="F:metal ion binding"/>
    <property type="evidence" value="ECO:0007669"/>
    <property type="project" value="UniProtKB-KW"/>
</dbReference>